<feature type="signal peptide" evidence="1">
    <location>
        <begin position="1"/>
        <end position="22"/>
    </location>
</feature>
<accession>A0A0M2V4I7</accession>
<sequence length="187" mass="20957">MCKLIVAGLALTGMLAAPAAQAVFADSQKVLSAFTEQGAKAETTGFAIGLRTADRTHVYFQTGVSYQRITLKQQPAGYDEGRIRPLFLYGRLGMDWWLSPYFQAGIDLNGSLMQWLDTNNDSCCHAMARTGLELKLHDTIRFELYGNWYNLRYQSLNMLGRPGSTEYYADNQRFSRTTVGAQLSLVF</sequence>
<name>A0A0M2V4I7_9GAMM</name>
<evidence type="ECO:0000256" key="1">
    <source>
        <dbReference type="SAM" id="SignalP"/>
    </source>
</evidence>
<organism evidence="2 3">
    <name type="scientific">Arsukibacterium ikkense</name>
    <dbReference type="NCBI Taxonomy" id="336831"/>
    <lineage>
        <taxon>Bacteria</taxon>
        <taxon>Pseudomonadati</taxon>
        <taxon>Pseudomonadota</taxon>
        <taxon>Gammaproteobacteria</taxon>
        <taxon>Chromatiales</taxon>
        <taxon>Chromatiaceae</taxon>
        <taxon>Arsukibacterium</taxon>
    </lineage>
</organism>
<gene>
    <name evidence="2" type="ORF">WG68_17315</name>
</gene>
<dbReference type="Proteomes" id="UP000034228">
    <property type="component" value="Unassembled WGS sequence"/>
</dbReference>
<keyword evidence="1" id="KW-0732">Signal</keyword>
<evidence type="ECO:0000313" key="3">
    <source>
        <dbReference type="Proteomes" id="UP000034228"/>
    </source>
</evidence>
<dbReference type="OrthoDB" id="5767487at2"/>
<keyword evidence="3" id="KW-1185">Reference proteome</keyword>
<evidence type="ECO:0008006" key="4">
    <source>
        <dbReference type="Google" id="ProtNLM"/>
    </source>
</evidence>
<protein>
    <recommendedName>
        <fullName evidence="4">Outer membrane protein beta-barrel domain-containing protein</fullName>
    </recommendedName>
</protein>
<dbReference type="AlphaFoldDB" id="A0A0M2V4I7"/>
<feature type="chain" id="PRO_5005644384" description="Outer membrane protein beta-barrel domain-containing protein" evidence="1">
    <location>
        <begin position="23"/>
        <end position="187"/>
    </location>
</feature>
<proteinExistence type="predicted"/>
<evidence type="ECO:0000313" key="2">
    <source>
        <dbReference type="EMBL" id="KKO44078.1"/>
    </source>
</evidence>
<comment type="caution">
    <text evidence="2">The sequence shown here is derived from an EMBL/GenBank/DDBJ whole genome shotgun (WGS) entry which is preliminary data.</text>
</comment>
<dbReference type="RefSeq" id="WP_046558982.1">
    <property type="nucleotide sequence ID" value="NZ_LAHO01000020.1"/>
</dbReference>
<dbReference type="EMBL" id="LAHO01000020">
    <property type="protein sequence ID" value="KKO44078.1"/>
    <property type="molecule type" value="Genomic_DNA"/>
</dbReference>
<reference evidence="2 3" key="1">
    <citation type="submission" date="2015-03" db="EMBL/GenBank/DDBJ databases">
        <title>Draft genome sequences of two protease-producing strains of Arsukibacterium isolated from two cold and alkaline environments.</title>
        <authorList>
            <person name="Lylloff J.E."/>
            <person name="Skov L.B."/>
            <person name="Jepsen M."/>
            <person name="Hallin P.F."/>
            <person name="Sorensen S.J."/>
            <person name="Stougaard P."/>
            <person name="Glaring M.A."/>
        </authorList>
    </citation>
    <scope>NUCLEOTIDE SEQUENCE [LARGE SCALE GENOMIC DNA]</scope>
    <source>
        <strain evidence="2 3">GCM72</strain>
    </source>
</reference>